<gene>
    <name evidence="2" type="ORF">PJU73_06590</name>
</gene>
<proteinExistence type="predicted"/>
<evidence type="ECO:0000313" key="3">
    <source>
        <dbReference type="Proteomes" id="UP001221268"/>
    </source>
</evidence>
<keyword evidence="3" id="KW-1185">Reference proteome</keyword>
<keyword evidence="1" id="KW-0812">Transmembrane</keyword>
<organism evidence="2 3">
    <name type="scientific">Neisseria lisongii</name>
    <dbReference type="NCBI Taxonomy" id="2912188"/>
    <lineage>
        <taxon>Bacteria</taxon>
        <taxon>Pseudomonadati</taxon>
        <taxon>Pseudomonadota</taxon>
        <taxon>Betaproteobacteria</taxon>
        <taxon>Neisseriales</taxon>
        <taxon>Neisseriaceae</taxon>
        <taxon>Neisseria</taxon>
    </lineage>
</organism>
<dbReference type="EMBL" id="CP116766">
    <property type="protein sequence ID" value="WCL71024.1"/>
    <property type="molecule type" value="Genomic_DNA"/>
</dbReference>
<evidence type="ECO:0000256" key="1">
    <source>
        <dbReference type="SAM" id="Phobius"/>
    </source>
</evidence>
<dbReference type="Proteomes" id="UP001221268">
    <property type="component" value="Chromosome"/>
</dbReference>
<reference evidence="2 3" key="1">
    <citation type="submission" date="2023-01" db="EMBL/GenBank/DDBJ databases">
        <authorList>
            <person name="Yang C."/>
        </authorList>
    </citation>
    <scope>NUCLEOTIDE SEQUENCE [LARGE SCALE GENOMIC DNA]</scope>
    <source>
        <strain evidence="2 3">ZJ106</strain>
    </source>
</reference>
<keyword evidence="1" id="KW-1133">Transmembrane helix</keyword>
<evidence type="ECO:0000313" key="2">
    <source>
        <dbReference type="EMBL" id="WCL71024.1"/>
    </source>
</evidence>
<sequence length="144" mass="16570">MSINNYNKIIPFKSNNKEKELKTAVKFQRRLIPSKFAYFYTGFLGLLTFLQKCSIIHIANFDELMSWLGLLFAVLTVYSVISTFFLTICPYCHRFQNLFNGKSVNGDTEGISYSQGMVPFIHHCNRCNAPLSPKAVIEHYKKQA</sequence>
<dbReference type="RefSeq" id="WP_237091330.1">
    <property type="nucleotide sequence ID" value="NZ_CP116766.1"/>
</dbReference>
<accession>A0ABY7RHC7</accession>
<protein>
    <submittedName>
        <fullName evidence="2">Uncharacterized protein</fullName>
    </submittedName>
</protein>
<name>A0ABY7RHC7_9NEIS</name>
<keyword evidence="1" id="KW-0472">Membrane</keyword>
<feature type="transmembrane region" description="Helical" evidence="1">
    <location>
        <begin position="65"/>
        <end position="92"/>
    </location>
</feature>
<feature type="transmembrane region" description="Helical" evidence="1">
    <location>
        <begin position="36"/>
        <end position="59"/>
    </location>
</feature>